<proteinExistence type="predicted"/>
<evidence type="ECO:0008006" key="4">
    <source>
        <dbReference type="Google" id="ProtNLM"/>
    </source>
</evidence>
<name>K9ZWF8_DEIPD</name>
<evidence type="ECO:0000313" key="2">
    <source>
        <dbReference type="EMBL" id="AFZ65983.1"/>
    </source>
</evidence>
<feature type="chain" id="PRO_5003938877" description="Lipoprotein" evidence="1">
    <location>
        <begin position="25"/>
        <end position="229"/>
    </location>
</feature>
<dbReference type="eggNOG" id="ENOG5030QYG">
    <property type="taxonomic scope" value="Bacteria"/>
</dbReference>
<dbReference type="HOGENOM" id="CLU_091633_0_0_0"/>
<gene>
    <name evidence="2" type="ordered locus">Deipe_0383</name>
</gene>
<feature type="signal peptide" evidence="1">
    <location>
        <begin position="1"/>
        <end position="24"/>
    </location>
</feature>
<dbReference type="Proteomes" id="UP000010467">
    <property type="component" value="Chromosome"/>
</dbReference>
<dbReference type="OrthoDB" id="65027at2"/>
<dbReference type="AlphaFoldDB" id="K9ZWF8"/>
<organism evidence="2 3">
    <name type="scientific">Deinococcus peraridilitoris (strain DSM 19664 / LMG 22246 / CIP 109416 / KR-200)</name>
    <dbReference type="NCBI Taxonomy" id="937777"/>
    <lineage>
        <taxon>Bacteria</taxon>
        <taxon>Thermotogati</taxon>
        <taxon>Deinococcota</taxon>
        <taxon>Deinococci</taxon>
        <taxon>Deinococcales</taxon>
        <taxon>Deinococcaceae</taxon>
        <taxon>Deinococcus</taxon>
    </lineage>
</organism>
<evidence type="ECO:0000256" key="1">
    <source>
        <dbReference type="SAM" id="SignalP"/>
    </source>
</evidence>
<dbReference type="KEGG" id="dpd:Deipe_0383"/>
<sequence length="229" mass="25032">MLNNVSFREVSRALAVLLSTLALAACAPRETAPRQATASTNVTAVSFYPAQVGLSWSYLPEGEALTSPPYTLASQGATLFGDQAALAFRFSGRGAEQTNYRQISDDGQFLLGFTKPGLTVTLTPPLREYPPVNAWRAGLSWSGQTTVRVISDNKVVQEGTVQYRYTVLEKRNVSVPGDTRDVWVINRQISGSAASLFPEANQNFWFAPYAGEMRTPEGLLQISRNYRGS</sequence>
<keyword evidence="1" id="KW-0732">Signal</keyword>
<accession>K9ZWF8</accession>
<reference evidence="3" key="1">
    <citation type="submission" date="2012-03" db="EMBL/GenBank/DDBJ databases">
        <title>Complete sequence of chromosome of Deinococcus peraridilitoris DSM 19664.</title>
        <authorList>
            <person name="Lucas S."/>
            <person name="Copeland A."/>
            <person name="Lapidus A."/>
            <person name="Glavina del Rio T."/>
            <person name="Dalin E."/>
            <person name="Tice H."/>
            <person name="Bruce D."/>
            <person name="Goodwin L."/>
            <person name="Pitluck S."/>
            <person name="Peters L."/>
            <person name="Mikhailova N."/>
            <person name="Lu M."/>
            <person name="Kyrpides N."/>
            <person name="Mavromatis K."/>
            <person name="Ivanova N."/>
            <person name="Brettin T."/>
            <person name="Detter J.C."/>
            <person name="Han C."/>
            <person name="Larimer F."/>
            <person name="Land M."/>
            <person name="Hauser L."/>
            <person name="Markowitz V."/>
            <person name="Cheng J.-F."/>
            <person name="Hugenholtz P."/>
            <person name="Woyke T."/>
            <person name="Wu D."/>
            <person name="Pukall R."/>
            <person name="Steenblock K."/>
            <person name="Brambilla E."/>
            <person name="Klenk H.-P."/>
            <person name="Eisen J.A."/>
        </authorList>
    </citation>
    <scope>NUCLEOTIDE SEQUENCE [LARGE SCALE GENOMIC DNA]</scope>
    <source>
        <strain evidence="3">DSM 19664 / LMG 22246 / CIP 109416 / KR-200</strain>
    </source>
</reference>
<dbReference type="PATRIC" id="fig|937777.3.peg.393"/>
<dbReference type="EMBL" id="CP003382">
    <property type="protein sequence ID" value="AFZ65983.1"/>
    <property type="molecule type" value="Genomic_DNA"/>
</dbReference>
<dbReference type="STRING" id="937777.Deipe_0383"/>
<evidence type="ECO:0000313" key="3">
    <source>
        <dbReference type="Proteomes" id="UP000010467"/>
    </source>
</evidence>
<protein>
    <recommendedName>
        <fullName evidence="4">Lipoprotein</fullName>
    </recommendedName>
</protein>
<keyword evidence="3" id="KW-1185">Reference proteome</keyword>